<evidence type="ECO:0000313" key="2">
    <source>
        <dbReference type="EMBL" id="KAK6338060.1"/>
    </source>
</evidence>
<reference evidence="2 3" key="1">
    <citation type="submission" date="2019-10" db="EMBL/GenBank/DDBJ databases">
        <authorList>
            <person name="Palmer J.M."/>
        </authorList>
    </citation>
    <scope>NUCLEOTIDE SEQUENCE [LARGE SCALE GENOMIC DNA]</scope>
    <source>
        <strain evidence="2 3">TWF696</strain>
    </source>
</reference>
<protein>
    <submittedName>
        <fullName evidence="2">Uncharacterized protein</fullName>
    </submittedName>
</protein>
<sequence length="181" mass="19164">MKFIYTAALLLASSMAAAAPAMEESGPLVSRQVPSLPGGPDLTGCGSPIPFVGQGGPWTNNSDWGRQSLKAISTTTCASELGERLGVTTIKDIYDMYLNPTARVWAASIFGIFLDPTAPNPCGMCIAPLKEDGTPENFRLYVVNNGVKQTSLNAFESLSQGSKGCWQPVPLKECFKAACTP</sequence>
<accession>A0AAV9U8Y4</accession>
<proteinExistence type="predicted"/>
<feature type="chain" id="PRO_5043429520" evidence="1">
    <location>
        <begin position="19"/>
        <end position="181"/>
    </location>
</feature>
<keyword evidence="3" id="KW-1185">Reference proteome</keyword>
<organism evidence="2 3">
    <name type="scientific">Orbilia brochopaga</name>
    <dbReference type="NCBI Taxonomy" id="3140254"/>
    <lineage>
        <taxon>Eukaryota</taxon>
        <taxon>Fungi</taxon>
        <taxon>Dikarya</taxon>
        <taxon>Ascomycota</taxon>
        <taxon>Pezizomycotina</taxon>
        <taxon>Orbiliomycetes</taxon>
        <taxon>Orbiliales</taxon>
        <taxon>Orbiliaceae</taxon>
        <taxon>Orbilia</taxon>
    </lineage>
</organism>
<dbReference type="Proteomes" id="UP001375240">
    <property type="component" value="Unassembled WGS sequence"/>
</dbReference>
<feature type="signal peptide" evidence="1">
    <location>
        <begin position="1"/>
        <end position="18"/>
    </location>
</feature>
<dbReference type="EMBL" id="JAVHNQ010000010">
    <property type="protein sequence ID" value="KAK6338060.1"/>
    <property type="molecule type" value="Genomic_DNA"/>
</dbReference>
<comment type="caution">
    <text evidence="2">The sequence shown here is derived from an EMBL/GenBank/DDBJ whole genome shotgun (WGS) entry which is preliminary data.</text>
</comment>
<keyword evidence="1" id="KW-0732">Signal</keyword>
<gene>
    <name evidence="2" type="ORF">TWF696_001531</name>
</gene>
<evidence type="ECO:0000313" key="3">
    <source>
        <dbReference type="Proteomes" id="UP001375240"/>
    </source>
</evidence>
<dbReference type="AlphaFoldDB" id="A0AAV9U8Y4"/>
<evidence type="ECO:0000256" key="1">
    <source>
        <dbReference type="SAM" id="SignalP"/>
    </source>
</evidence>
<name>A0AAV9U8Y4_9PEZI</name>